<comment type="similarity">
    <text evidence="2 6">Belongs to the YIP1 family.</text>
</comment>
<evidence type="ECO:0000313" key="10">
    <source>
        <dbReference type="Proteomes" id="UP001430953"/>
    </source>
</evidence>
<gene>
    <name evidence="9" type="ORF">PUN28_014781</name>
</gene>
<keyword evidence="5 6" id="KW-0472">Membrane</keyword>
<evidence type="ECO:0000256" key="7">
    <source>
        <dbReference type="SAM" id="MobiDB-lite"/>
    </source>
</evidence>
<evidence type="ECO:0000313" key="9">
    <source>
        <dbReference type="EMBL" id="KAL0107729.1"/>
    </source>
</evidence>
<dbReference type="PANTHER" id="PTHR12822:SF2">
    <property type="entry name" value="PROTEIN YIPF"/>
    <property type="match status" value="1"/>
</dbReference>
<organism evidence="9 10">
    <name type="scientific">Cardiocondyla obscurior</name>
    <dbReference type="NCBI Taxonomy" id="286306"/>
    <lineage>
        <taxon>Eukaryota</taxon>
        <taxon>Metazoa</taxon>
        <taxon>Ecdysozoa</taxon>
        <taxon>Arthropoda</taxon>
        <taxon>Hexapoda</taxon>
        <taxon>Insecta</taxon>
        <taxon>Pterygota</taxon>
        <taxon>Neoptera</taxon>
        <taxon>Endopterygota</taxon>
        <taxon>Hymenoptera</taxon>
        <taxon>Apocrita</taxon>
        <taxon>Aculeata</taxon>
        <taxon>Formicoidea</taxon>
        <taxon>Formicidae</taxon>
        <taxon>Myrmicinae</taxon>
        <taxon>Cardiocondyla</taxon>
    </lineage>
</organism>
<feature type="compositionally biased region" description="Polar residues" evidence="7">
    <location>
        <begin position="34"/>
        <end position="50"/>
    </location>
</feature>
<keyword evidence="4 6" id="KW-1133">Transmembrane helix</keyword>
<sequence length="319" mass="36052">MDGSQMKDADAQFISFHDFPSLSHAGNPEGQLGTGPSTHQSFTNTNLRNDTTGVGMMEDLQGMPGKAEDTVQRSFWTIEYYQKFFNVNTNDVVERIKRSIIPYGNENYLITHIRPNPDLYGPFWICVTLVFFIAISKNMANFLTVNHWRYDFHIISYVATFIFLYSWFLPLALWGALKWTNSSRNTEEELIESYAIPGLLELLCLYGYSLSIYIPVTLLLWIQIGWLQWSLIIIGTFLSGGVLLRSLLPVIAGRHRIIYVAIILGMHLLLAAGFMLYFSHVAHKSTVSAVTELITPSVQAPVFHKAVQNNSSVVEPTTS</sequence>
<feature type="transmembrane region" description="Helical" evidence="6">
    <location>
        <begin position="257"/>
        <end position="278"/>
    </location>
</feature>
<evidence type="ECO:0000256" key="3">
    <source>
        <dbReference type="ARBA" id="ARBA00022692"/>
    </source>
</evidence>
<evidence type="ECO:0000256" key="4">
    <source>
        <dbReference type="ARBA" id="ARBA00022989"/>
    </source>
</evidence>
<evidence type="ECO:0000256" key="2">
    <source>
        <dbReference type="ARBA" id="ARBA00010596"/>
    </source>
</evidence>
<protein>
    <recommendedName>
        <fullName evidence="6">Protein YIPF</fullName>
    </recommendedName>
</protein>
<feature type="domain" description="Yip1" evidence="8">
    <location>
        <begin position="113"/>
        <end position="272"/>
    </location>
</feature>
<feature type="transmembrane region" description="Helical" evidence="6">
    <location>
        <begin position="155"/>
        <end position="177"/>
    </location>
</feature>
<accession>A0AAW2EZ78</accession>
<proteinExistence type="inferred from homology"/>
<feature type="region of interest" description="Disordered" evidence="7">
    <location>
        <begin position="24"/>
        <end position="50"/>
    </location>
</feature>
<comment type="caution">
    <text evidence="9">The sequence shown here is derived from an EMBL/GenBank/DDBJ whole genome shotgun (WGS) entry which is preliminary data.</text>
</comment>
<dbReference type="PANTHER" id="PTHR12822">
    <property type="entry name" value="PROTEIN YIPF"/>
    <property type="match status" value="1"/>
</dbReference>
<evidence type="ECO:0000256" key="5">
    <source>
        <dbReference type="ARBA" id="ARBA00023136"/>
    </source>
</evidence>
<dbReference type="EMBL" id="JADYXP020000016">
    <property type="protein sequence ID" value="KAL0107729.1"/>
    <property type="molecule type" value="Genomic_DNA"/>
</dbReference>
<evidence type="ECO:0000259" key="8">
    <source>
        <dbReference type="Pfam" id="PF04893"/>
    </source>
</evidence>
<dbReference type="GO" id="GO:0016192">
    <property type="term" value="P:vesicle-mediated transport"/>
    <property type="evidence" value="ECO:0007669"/>
    <property type="project" value="InterPro"/>
</dbReference>
<evidence type="ECO:0000256" key="1">
    <source>
        <dbReference type="ARBA" id="ARBA00004141"/>
    </source>
</evidence>
<feature type="transmembrane region" description="Helical" evidence="6">
    <location>
        <begin position="226"/>
        <end position="245"/>
    </location>
</feature>
<dbReference type="Proteomes" id="UP001430953">
    <property type="component" value="Unassembled WGS sequence"/>
</dbReference>
<dbReference type="Pfam" id="PF04893">
    <property type="entry name" value="Yip1"/>
    <property type="match status" value="1"/>
</dbReference>
<keyword evidence="3 6" id="KW-0812">Transmembrane</keyword>
<reference evidence="9 10" key="1">
    <citation type="submission" date="2023-03" db="EMBL/GenBank/DDBJ databases">
        <title>High recombination rates correlate with genetic variation in Cardiocondyla obscurior ants.</title>
        <authorList>
            <person name="Errbii M."/>
        </authorList>
    </citation>
    <scope>NUCLEOTIDE SEQUENCE [LARGE SCALE GENOMIC DNA]</scope>
    <source>
        <strain evidence="9">Alpha-2009</strain>
        <tissue evidence="9">Whole body</tissue>
    </source>
</reference>
<feature type="transmembrane region" description="Helical" evidence="6">
    <location>
        <begin position="198"/>
        <end position="220"/>
    </location>
</feature>
<dbReference type="InterPro" id="IPR006977">
    <property type="entry name" value="Yip1_dom"/>
</dbReference>
<dbReference type="GO" id="GO:0000139">
    <property type="term" value="C:Golgi membrane"/>
    <property type="evidence" value="ECO:0007669"/>
    <property type="project" value="UniProtKB-SubCell"/>
</dbReference>
<feature type="transmembrane region" description="Helical" evidence="6">
    <location>
        <begin position="119"/>
        <end position="135"/>
    </location>
</feature>
<dbReference type="GO" id="GO:0031267">
    <property type="term" value="F:small GTPase binding"/>
    <property type="evidence" value="ECO:0007669"/>
    <property type="project" value="InterPro"/>
</dbReference>
<comment type="subcellular location">
    <subcellularLocation>
        <location evidence="6">Golgi apparatus membrane</location>
        <topology evidence="6">Multi-pass membrane protein</topology>
    </subcellularLocation>
    <subcellularLocation>
        <location evidence="1">Membrane</location>
        <topology evidence="1">Multi-pass membrane protein</topology>
    </subcellularLocation>
</comment>
<keyword evidence="10" id="KW-1185">Reference proteome</keyword>
<dbReference type="AlphaFoldDB" id="A0AAW2EZ78"/>
<evidence type="ECO:0000256" key="6">
    <source>
        <dbReference type="RuleBase" id="RU361264"/>
    </source>
</evidence>
<name>A0AAW2EZ78_9HYME</name>
<dbReference type="InterPro" id="IPR039765">
    <property type="entry name" value="Yip5/YIPF1/YIPF2"/>
</dbReference>